<dbReference type="EMBL" id="CAXAMN010002359">
    <property type="protein sequence ID" value="CAK8999335.1"/>
    <property type="molecule type" value="Genomic_DNA"/>
</dbReference>
<dbReference type="CDD" id="cd04458">
    <property type="entry name" value="CSP_CDS"/>
    <property type="match status" value="1"/>
</dbReference>
<dbReference type="InterPro" id="IPR052069">
    <property type="entry name" value="Ca-reg_mRNA-binding_domain"/>
</dbReference>
<dbReference type="PROSITE" id="PS00352">
    <property type="entry name" value="CSD_1"/>
    <property type="match status" value="1"/>
</dbReference>
<comment type="caution">
    <text evidence="3">The sequence shown here is derived from an EMBL/GenBank/DDBJ whole genome shotgun (WGS) entry which is preliminary data.</text>
</comment>
<feature type="domain" description="CSD" evidence="2">
    <location>
        <begin position="18"/>
        <end position="83"/>
    </location>
</feature>
<evidence type="ECO:0000313" key="3">
    <source>
        <dbReference type="EMBL" id="CAK8999335.1"/>
    </source>
</evidence>
<accession>A0ABP0ID79</accession>
<keyword evidence="4" id="KW-1185">Reference proteome</keyword>
<proteinExistence type="predicted"/>
<dbReference type="SUPFAM" id="SSF50249">
    <property type="entry name" value="Nucleic acid-binding proteins"/>
    <property type="match status" value="1"/>
</dbReference>
<name>A0ABP0ID79_9DINO</name>
<dbReference type="PROSITE" id="PS51857">
    <property type="entry name" value="CSD_2"/>
    <property type="match status" value="1"/>
</dbReference>
<dbReference type="Pfam" id="PF00313">
    <property type="entry name" value="CSD"/>
    <property type="match status" value="1"/>
</dbReference>
<dbReference type="InterPro" id="IPR011129">
    <property type="entry name" value="CSD"/>
</dbReference>
<dbReference type="InterPro" id="IPR002059">
    <property type="entry name" value="CSP_DNA-bd"/>
</dbReference>
<dbReference type="PANTHER" id="PTHR12962">
    <property type="entry name" value="CALCIUM-REGULATED HEAT STABLE PROTEIN CRHSP-24-RELATED"/>
    <property type="match status" value="1"/>
</dbReference>
<dbReference type="SMART" id="SM00357">
    <property type="entry name" value="CSP"/>
    <property type="match status" value="1"/>
</dbReference>
<dbReference type="Gene3D" id="2.40.50.140">
    <property type="entry name" value="Nucleic acid-binding proteins"/>
    <property type="match status" value="1"/>
</dbReference>
<gene>
    <name evidence="3" type="ORF">CCMP2556_LOCUS5622</name>
</gene>
<protein>
    <recommendedName>
        <fullName evidence="2">CSD domain-containing protein</fullName>
    </recommendedName>
</protein>
<keyword evidence="1" id="KW-0597">Phosphoprotein</keyword>
<evidence type="ECO:0000256" key="1">
    <source>
        <dbReference type="ARBA" id="ARBA00022553"/>
    </source>
</evidence>
<dbReference type="InterPro" id="IPR012340">
    <property type="entry name" value="NA-bd_OB-fold"/>
</dbReference>
<dbReference type="InterPro" id="IPR019844">
    <property type="entry name" value="CSD_CS"/>
</dbReference>
<evidence type="ECO:0000313" key="4">
    <source>
        <dbReference type="Proteomes" id="UP001642484"/>
    </source>
</evidence>
<dbReference type="Proteomes" id="UP001642484">
    <property type="component" value="Unassembled WGS sequence"/>
</dbReference>
<reference evidence="3 4" key="1">
    <citation type="submission" date="2024-02" db="EMBL/GenBank/DDBJ databases">
        <authorList>
            <person name="Chen Y."/>
            <person name="Shah S."/>
            <person name="Dougan E. K."/>
            <person name="Thang M."/>
            <person name="Chan C."/>
        </authorList>
    </citation>
    <scope>NUCLEOTIDE SEQUENCE [LARGE SCALE GENOMIC DNA]</scope>
</reference>
<organism evidence="3 4">
    <name type="scientific">Durusdinium trenchii</name>
    <dbReference type="NCBI Taxonomy" id="1381693"/>
    <lineage>
        <taxon>Eukaryota</taxon>
        <taxon>Sar</taxon>
        <taxon>Alveolata</taxon>
        <taxon>Dinophyceae</taxon>
        <taxon>Suessiales</taxon>
        <taxon>Symbiodiniaceae</taxon>
        <taxon>Durusdinium</taxon>
    </lineage>
</organism>
<dbReference type="PANTHER" id="PTHR12962:SF1">
    <property type="entry name" value="COLD SHOCK DOMAIN-CONTAINING PROTEIN CG9705"/>
    <property type="match status" value="1"/>
</dbReference>
<evidence type="ECO:0000259" key="2">
    <source>
        <dbReference type="PROSITE" id="PS51857"/>
    </source>
</evidence>
<sequence>MAFALPLVELPAEQYTDLLTGTVKCWFEDRGFGFIAPEGGKEDVFVHKKVLKDGQSLIVGSSVMFNLIYDADRRRFQATSCFGATLPPEKEPGSAKEATARWPFCLRDPWEDLYRQSGADHLRAHLDMTEPVTETPAKSVETASSVEEVKMESRSVEKPTSIYEFFEDTDLA</sequence>